<accession>A0A9D1YBR1</accession>
<reference evidence="1" key="2">
    <citation type="submission" date="2021-04" db="EMBL/GenBank/DDBJ databases">
        <authorList>
            <person name="Gilroy R."/>
        </authorList>
    </citation>
    <scope>NUCLEOTIDE SEQUENCE</scope>
    <source>
        <strain evidence="1">1282</strain>
    </source>
</reference>
<dbReference type="Proteomes" id="UP000823915">
    <property type="component" value="Unassembled WGS sequence"/>
</dbReference>
<dbReference type="EMBL" id="DXDU01000016">
    <property type="protein sequence ID" value="HIY25790.1"/>
    <property type="molecule type" value="Genomic_DNA"/>
</dbReference>
<name>A0A9D1YBR1_9FIRM</name>
<dbReference type="AlphaFoldDB" id="A0A9D1YBR1"/>
<protein>
    <submittedName>
        <fullName evidence="1">Uncharacterized protein</fullName>
    </submittedName>
</protein>
<evidence type="ECO:0000313" key="2">
    <source>
        <dbReference type="Proteomes" id="UP000823915"/>
    </source>
</evidence>
<evidence type="ECO:0000313" key="1">
    <source>
        <dbReference type="EMBL" id="HIY25790.1"/>
    </source>
</evidence>
<reference evidence="1" key="1">
    <citation type="journal article" date="2021" name="PeerJ">
        <title>Extensive microbial diversity within the chicken gut microbiome revealed by metagenomics and culture.</title>
        <authorList>
            <person name="Gilroy R."/>
            <person name="Ravi A."/>
            <person name="Getino M."/>
            <person name="Pursley I."/>
            <person name="Horton D.L."/>
            <person name="Alikhan N.F."/>
            <person name="Baker D."/>
            <person name="Gharbi K."/>
            <person name="Hall N."/>
            <person name="Watson M."/>
            <person name="Adriaenssens E.M."/>
            <person name="Foster-Nyarko E."/>
            <person name="Jarju S."/>
            <person name="Secka A."/>
            <person name="Antonio M."/>
            <person name="Oren A."/>
            <person name="Chaudhuri R.R."/>
            <person name="La Ragione R."/>
            <person name="Hildebrand F."/>
            <person name="Pallen M.J."/>
        </authorList>
    </citation>
    <scope>NUCLEOTIDE SEQUENCE</scope>
    <source>
        <strain evidence="1">1282</strain>
    </source>
</reference>
<gene>
    <name evidence="1" type="ORF">H9838_01280</name>
</gene>
<comment type="caution">
    <text evidence="1">The sequence shown here is derived from an EMBL/GenBank/DDBJ whole genome shotgun (WGS) entry which is preliminary data.</text>
</comment>
<proteinExistence type="predicted"/>
<organism evidence="1 2">
    <name type="scientific">Candidatus Acutalibacter pullistercoris</name>
    <dbReference type="NCBI Taxonomy" id="2838418"/>
    <lineage>
        <taxon>Bacteria</taxon>
        <taxon>Bacillati</taxon>
        <taxon>Bacillota</taxon>
        <taxon>Clostridia</taxon>
        <taxon>Eubacteriales</taxon>
        <taxon>Acutalibacteraceae</taxon>
        <taxon>Acutalibacter</taxon>
    </lineage>
</organism>
<sequence length="72" mass="8294">MMDLLQYDWTGMPNRRIPSSHGSFRAFTGLWDDGLETGELPEEVRAALEERQEEAVSRGDARRILREMGLRS</sequence>